<dbReference type="PANTHER" id="PTHR30437">
    <property type="entry name" value="TRANSCRIPTION ELONGATION FACTOR GREA"/>
    <property type="match status" value="1"/>
</dbReference>
<dbReference type="Proteomes" id="UP000514720">
    <property type="component" value="Chromosome"/>
</dbReference>
<dbReference type="InterPro" id="IPR023459">
    <property type="entry name" value="Tscrpt_elong_fac_GreA/B_fam"/>
</dbReference>
<keyword evidence="4 8" id="KW-0238">DNA-binding</keyword>
<evidence type="ECO:0000313" key="12">
    <source>
        <dbReference type="EMBL" id="QMS85618.1"/>
    </source>
</evidence>
<evidence type="ECO:0000313" key="13">
    <source>
        <dbReference type="Proteomes" id="UP000514720"/>
    </source>
</evidence>
<evidence type="ECO:0000256" key="6">
    <source>
        <dbReference type="ARBA" id="ARBA00024916"/>
    </source>
</evidence>
<dbReference type="PROSITE" id="PS00829">
    <property type="entry name" value="GREAB_1"/>
    <property type="match status" value="1"/>
</dbReference>
<dbReference type="NCBIfam" id="TIGR01462">
    <property type="entry name" value="greA"/>
    <property type="match status" value="1"/>
</dbReference>
<dbReference type="PROSITE" id="PS00830">
    <property type="entry name" value="GREAB_2"/>
    <property type="match status" value="1"/>
</dbReference>
<feature type="domain" description="Transcription elongation factor GreA/GreB C-terminal" evidence="10">
    <location>
        <begin position="83"/>
        <end position="154"/>
    </location>
</feature>
<comment type="similarity">
    <text evidence="1 8 9">Belongs to the GreA/GreB family.</text>
</comment>
<organism evidence="12 13">
    <name type="scientific">Candidatus Xianfuyuplasma coldseepsis</name>
    <dbReference type="NCBI Taxonomy" id="2782163"/>
    <lineage>
        <taxon>Bacteria</taxon>
        <taxon>Bacillati</taxon>
        <taxon>Mycoplasmatota</taxon>
        <taxon>Mollicutes</taxon>
        <taxon>Candidatus Izemoplasmatales</taxon>
        <taxon>Candidatus Izemoplasmataceae</taxon>
        <taxon>Candidatus Xianfuyuplasma</taxon>
    </lineage>
</organism>
<evidence type="ECO:0000259" key="11">
    <source>
        <dbReference type="Pfam" id="PF03449"/>
    </source>
</evidence>
<dbReference type="PANTHER" id="PTHR30437:SF4">
    <property type="entry name" value="TRANSCRIPTION ELONGATION FACTOR GREA"/>
    <property type="match status" value="1"/>
</dbReference>
<keyword evidence="12" id="KW-0251">Elongation factor</keyword>
<dbReference type="SUPFAM" id="SSF46557">
    <property type="entry name" value="GreA transcript cleavage protein, N-terminal domain"/>
    <property type="match status" value="1"/>
</dbReference>
<dbReference type="NCBIfam" id="NF001263">
    <property type="entry name" value="PRK00226.1-4"/>
    <property type="match status" value="1"/>
</dbReference>
<feature type="domain" description="Transcription elongation factor GreA/GreB N-terminal" evidence="11">
    <location>
        <begin position="7"/>
        <end position="76"/>
    </location>
</feature>
<comment type="function">
    <text evidence="6 8 9">Necessary for efficient RNA polymerase transcription elongation past template-encoded arresting sites. The arresting sites in DNA have the property of trapping a certain fraction of elongating RNA polymerases that pass through, resulting in locked ternary complexes. Cleavage of the nascent transcript by cleavage factors such as GreA or GreB allows the resumption of elongation from the new 3'terminus. GreA releases sequences of 2 to 3 nucleotides.</text>
</comment>
<evidence type="ECO:0000256" key="5">
    <source>
        <dbReference type="ARBA" id="ARBA00023163"/>
    </source>
</evidence>
<dbReference type="InterPro" id="IPR001437">
    <property type="entry name" value="Tscrpt_elong_fac_GreA/B_C"/>
</dbReference>
<dbReference type="InterPro" id="IPR018151">
    <property type="entry name" value="TF_GreA/GreB_CS"/>
</dbReference>
<keyword evidence="13" id="KW-1185">Reference proteome</keyword>
<evidence type="ECO:0000256" key="3">
    <source>
        <dbReference type="ARBA" id="ARBA00023015"/>
    </source>
</evidence>
<dbReference type="Gene3D" id="1.10.287.180">
    <property type="entry name" value="Transcription elongation factor, GreA/GreB, N-terminal domain"/>
    <property type="match status" value="1"/>
</dbReference>
<dbReference type="GO" id="GO:0006354">
    <property type="term" value="P:DNA-templated transcription elongation"/>
    <property type="evidence" value="ECO:0007669"/>
    <property type="project" value="TreeGrafter"/>
</dbReference>
<evidence type="ECO:0000256" key="7">
    <source>
        <dbReference type="ARBA" id="ARBA00030776"/>
    </source>
</evidence>
<dbReference type="Gene3D" id="3.10.50.30">
    <property type="entry name" value="Transcription elongation factor, GreA/GreB, C-terminal domain"/>
    <property type="match status" value="1"/>
</dbReference>
<dbReference type="AlphaFoldDB" id="A0A7L7KV22"/>
<evidence type="ECO:0000256" key="1">
    <source>
        <dbReference type="ARBA" id="ARBA00008213"/>
    </source>
</evidence>
<dbReference type="GO" id="GO:0003746">
    <property type="term" value="F:translation elongation factor activity"/>
    <property type="evidence" value="ECO:0007669"/>
    <property type="project" value="UniProtKB-KW"/>
</dbReference>
<gene>
    <name evidence="8 12" type="primary">greA</name>
    <name evidence="12" type="ORF">G4Z02_07645</name>
</gene>
<dbReference type="InterPro" id="IPR028624">
    <property type="entry name" value="Tscrpt_elong_fac_GreA/B"/>
</dbReference>
<dbReference type="InterPro" id="IPR006359">
    <property type="entry name" value="Tscrpt_elong_fac_GreA"/>
</dbReference>
<dbReference type="GO" id="GO:0003677">
    <property type="term" value="F:DNA binding"/>
    <property type="evidence" value="ECO:0007669"/>
    <property type="project" value="UniProtKB-UniRule"/>
</dbReference>
<reference evidence="12 13" key="1">
    <citation type="submission" date="2020-02" db="EMBL/GenBank/DDBJ databases">
        <authorList>
            <person name="Zheng R.K."/>
            <person name="Sun C.M."/>
        </authorList>
    </citation>
    <scope>NUCLEOTIDE SEQUENCE [LARGE SCALE GENOMIC DNA]</scope>
    <source>
        <strain evidence="13">zrk13</strain>
    </source>
</reference>
<dbReference type="InterPro" id="IPR036805">
    <property type="entry name" value="Tscrpt_elong_fac_GreA/B_N_sf"/>
</dbReference>
<evidence type="ECO:0000259" key="10">
    <source>
        <dbReference type="Pfam" id="PF01272"/>
    </source>
</evidence>
<dbReference type="EMBL" id="CP048914">
    <property type="protein sequence ID" value="QMS85618.1"/>
    <property type="molecule type" value="Genomic_DNA"/>
</dbReference>
<dbReference type="InterPro" id="IPR022691">
    <property type="entry name" value="Tscrpt_elong_fac_GreA/B_N"/>
</dbReference>
<dbReference type="InterPro" id="IPR036953">
    <property type="entry name" value="GreA/GreB_C_sf"/>
</dbReference>
<evidence type="ECO:0000256" key="4">
    <source>
        <dbReference type="ARBA" id="ARBA00023125"/>
    </source>
</evidence>
<keyword evidence="5 8" id="KW-0804">Transcription</keyword>
<dbReference type="GO" id="GO:0032784">
    <property type="term" value="P:regulation of DNA-templated transcription elongation"/>
    <property type="evidence" value="ECO:0007669"/>
    <property type="project" value="UniProtKB-UniRule"/>
</dbReference>
<dbReference type="KEGG" id="xcl:G4Z02_07645"/>
<dbReference type="Pfam" id="PF03449">
    <property type="entry name" value="GreA_GreB_N"/>
    <property type="match status" value="1"/>
</dbReference>
<keyword evidence="12" id="KW-0648">Protein biosynthesis</keyword>
<proteinExistence type="inferred from homology"/>
<evidence type="ECO:0000256" key="8">
    <source>
        <dbReference type="HAMAP-Rule" id="MF_00105"/>
    </source>
</evidence>
<protein>
    <recommendedName>
        <fullName evidence="2 8">Transcription elongation factor GreA</fullName>
    </recommendedName>
    <alternativeName>
        <fullName evidence="7 8">Transcript cleavage factor GreA</fullName>
    </alternativeName>
</protein>
<evidence type="ECO:0000256" key="9">
    <source>
        <dbReference type="RuleBase" id="RU000556"/>
    </source>
</evidence>
<dbReference type="SUPFAM" id="SSF54534">
    <property type="entry name" value="FKBP-like"/>
    <property type="match status" value="1"/>
</dbReference>
<dbReference type="HAMAP" id="MF_00105">
    <property type="entry name" value="GreA_GreB"/>
    <property type="match status" value="1"/>
</dbReference>
<name>A0A7L7KV22_9MOLU</name>
<dbReference type="FunFam" id="1.10.287.180:FF:000001">
    <property type="entry name" value="Transcription elongation factor GreA"/>
    <property type="match status" value="1"/>
</dbReference>
<dbReference type="PIRSF" id="PIRSF006092">
    <property type="entry name" value="GreA_GreB"/>
    <property type="match status" value="1"/>
</dbReference>
<accession>A0A7L7KV22</accession>
<keyword evidence="3 8" id="KW-0805">Transcription regulation</keyword>
<dbReference type="Pfam" id="PF01272">
    <property type="entry name" value="GreA_GreB"/>
    <property type="match status" value="1"/>
</dbReference>
<dbReference type="RefSeq" id="WP_258877421.1">
    <property type="nucleotide sequence ID" value="NZ_CP048914.1"/>
</dbReference>
<evidence type="ECO:0000256" key="2">
    <source>
        <dbReference type="ARBA" id="ARBA00013729"/>
    </source>
</evidence>
<sequence>MENNKYKLTEQGVIDLQEELEKLKTVDRKRNLEALKEARAQGDLSENADYDAARDEQAQIESRIKEIEGILKNYEIIKKDRSKLVNIGKTVTIKVGDMPEQEYTLVGSLEADPLKKRISNESPIGKGIIGSKKGDTVIVKTETGRDVKVTIVNVQ</sequence>
<dbReference type="GO" id="GO:0070063">
    <property type="term" value="F:RNA polymerase binding"/>
    <property type="evidence" value="ECO:0007669"/>
    <property type="project" value="InterPro"/>
</dbReference>